<dbReference type="GO" id="GO:0005829">
    <property type="term" value="C:cytosol"/>
    <property type="evidence" value="ECO:0007669"/>
    <property type="project" value="TreeGrafter"/>
</dbReference>
<evidence type="ECO:0000256" key="10">
    <source>
        <dbReference type="HAMAP-Rule" id="MF_00089"/>
    </source>
</evidence>
<comment type="caution">
    <text evidence="12">The sequence shown here is derived from an EMBL/GenBank/DDBJ whole genome shotgun (WGS) entry which is preliminary data.</text>
</comment>
<comment type="similarity">
    <text evidence="10">Belongs to the ThiC family.</text>
</comment>
<feature type="binding site" evidence="10">
    <location>
        <position position="227"/>
    </location>
    <ligand>
        <name>substrate</name>
    </ligand>
</feature>
<dbReference type="RefSeq" id="WP_022315767.1">
    <property type="nucleotide sequence ID" value="NZ_JALFDM010000100.1"/>
</dbReference>
<dbReference type="SFLD" id="SFLDF00407">
    <property type="entry name" value="phosphomethylpyrimidine_syntha"/>
    <property type="match status" value="1"/>
</dbReference>
<dbReference type="GO" id="GO:0008270">
    <property type="term" value="F:zinc ion binding"/>
    <property type="evidence" value="ECO:0007669"/>
    <property type="project" value="UniProtKB-UniRule"/>
</dbReference>
<evidence type="ECO:0000256" key="4">
    <source>
        <dbReference type="ARBA" id="ARBA00022723"/>
    </source>
</evidence>
<dbReference type="GeneID" id="93485067"/>
<name>A0A0D0HE96_9BACT</name>
<evidence type="ECO:0000256" key="9">
    <source>
        <dbReference type="ARBA" id="ARBA00023239"/>
    </source>
</evidence>
<feature type="binding site" evidence="10">
    <location>
        <position position="363"/>
    </location>
    <ligand>
        <name>substrate</name>
    </ligand>
</feature>
<feature type="binding site" evidence="10">
    <location>
        <begin position="324"/>
        <end position="327"/>
    </location>
    <ligand>
        <name>substrate</name>
    </ligand>
</feature>
<keyword evidence="3 10" id="KW-0949">S-adenosyl-L-methionine</keyword>
<dbReference type="Gene3D" id="3.20.20.540">
    <property type="entry name" value="Radical SAM ThiC family, central domain"/>
    <property type="match status" value="1"/>
</dbReference>
<evidence type="ECO:0000256" key="3">
    <source>
        <dbReference type="ARBA" id="ARBA00022691"/>
    </source>
</evidence>
<dbReference type="InterPro" id="IPR038521">
    <property type="entry name" value="ThiC/Bza_core_dom"/>
</dbReference>
<dbReference type="SFLD" id="SFLDS00113">
    <property type="entry name" value="Radical_SAM_Phosphomethylpyrim"/>
    <property type="match status" value="1"/>
</dbReference>
<accession>A0A0D0HE96</accession>
<dbReference type="SFLD" id="SFLDG01114">
    <property type="entry name" value="phosphomethylpyrimidine_syntha"/>
    <property type="match status" value="1"/>
</dbReference>
<dbReference type="HAMAP" id="MF_00089">
    <property type="entry name" value="ThiC"/>
    <property type="match status" value="1"/>
</dbReference>
<dbReference type="Gene3D" id="6.10.250.620">
    <property type="match status" value="1"/>
</dbReference>
<evidence type="ECO:0000256" key="2">
    <source>
        <dbReference type="ARBA" id="ARBA00022485"/>
    </source>
</evidence>
<dbReference type="PANTHER" id="PTHR30557">
    <property type="entry name" value="THIAMINE BIOSYNTHESIS PROTEIN THIC"/>
    <property type="match status" value="1"/>
</dbReference>
<sequence>MPQDNKAYAQREKAYMQGKLFPEIRVGMTKVNLTPTVTKDENGIPHMTPNAPVYIYDTSGPYTDPEYKVDLKKGLPKMRQAWIDNRPACEGGTTQMAYAKAGIITPEMEYVAIRENMNCEELGIKTHITPEFVRDEIARGRAVIPANRNHPESEPMIIGRNFLVKINTNLGNSATSSGIEEEVDKAVWSCKWGGDTVMDLSTGNNIHETREWILRNSPVPVGTVPIYQALEKVDGKVEDLSWEVYRDTLIEQCEQGVDYFTIHAGIRLHNVHLADTRLCGIVSRGGSIMSKWCLYHEKESFLYEHFDDICDIVAKYDVALSLGDGLRPGCIADANDAAQFAELDTMGELVTRAWDKNVQAFIEGPGHVPMQKIKENMERQLDHCHEAPFYTLGPLVTDIAPGYDHITSAIGGAQIAWLGTAMLCYVTPKEHLALPNKEDVRVGVVTYKIAAHAADLAKGHPGAMVRDNALSKARFEFRWRDQFHLSLDPERALQYFEEAGHTDGEYCTMCGPNFCAAKLTHDLRKFKK</sequence>
<dbReference type="NCBIfam" id="NF006763">
    <property type="entry name" value="PRK09284.1"/>
    <property type="match status" value="1"/>
</dbReference>
<keyword evidence="4 10" id="KW-0479">Metal-binding</keyword>
<keyword evidence="8 10" id="KW-0411">Iron-sulfur</keyword>
<keyword evidence="13" id="KW-1185">Reference proteome</keyword>
<dbReference type="InterPro" id="IPR025747">
    <property type="entry name" value="ThiC-associated_dom"/>
</dbReference>
<gene>
    <name evidence="10" type="primary">thiC</name>
    <name evidence="12" type="ORF">ST44_03845</name>
</gene>
<dbReference type="GO" id="GO:0051539">
    <property type="term" value="F:4 iron, 4 sulfur cluster binding"/>
    <property type="evidence" value="ECO:0007669"/>
    <property type="project" value="UniProtKB-KW"/>
</dbReference>
<evidence type="ECO:0000256" key="5">
    <source>
        <dbReference type="ARBA" id="ARBA00022833"/>
    </source>
</evidence>
<dbReference type="NCBIfam" id="TIGR00190">
    <property type="entry name" value="thiC"/>
    <property type="match status" value="1"/>
</dbReference>
<feature type="binding site" evidence="10">
    <location>
        <position position="431"/>
    </location>
    <ligand>
        <name>Zn(2+)</name>
        <dbReference type="ChEBI" id="CHEBI:29105"/>
    </ligand>
</feature>
<evidence type="ECO:0000256" key="7">
    <source>
        <dbReference type="ARBA" id="ARBA00023004"/>
    </source>
</evidence>
<keyword evidence="6 10" id="KW-0784">Thiamine biosynthesis</keyword>
<dbReference type="AlphaFoldDB" id="A0A0D0HE96"/>
<dbReference type="PANTHER" id="PTHR30557:SF1">
    <property type="entry name" value="PHOSPHOMETHYLPYRIMIDINE SYNTHASE, CHLOROPLASTIC"/>
    <property type="match status" value="1"/>
</dbReference>
<comment type="function">
    <text evidence="1 10">Catalyzes the synthesis of the hydroxymethylpyrimidine phosphate (HMP-P) moiety of thiamine from aminoimidazole ribotide (AIR) in a radical S-adenosyl-L-methionine (SAM)-dependent reaction.</text>
</comment>
<proteinExistence type="inferred from homology"/>
<reference evidence="12 13" key="1">
    <citation type="submission" date="2015-01" db="EMBL/GenBank/DDBJ databases">
        <title>Comparative genomics of non-oral Prevotella species.</title>
        <authorList>
            <person name="Accetto T."/>
            <person name="Nograsek B."/>
            <person name="Avgustin G."/>
        </authorList>
    </citation>
    <scope>NUCLEOTIDE SEQUENCE [LARGE SCALE GENOMIC DNA]</scope>
    <source>
        <strain evidence="12 13">P5-119</strain>
    </source>
</reference>
<feature type="binding site" evidence="10">
    <location>
        <position position="390"/>
    </location>
    <ligand>
        <name>substrate</name>
    </ligand>
</feature>
<feature type="domain" description="ThiC-associated" evidence="11">
    <location>
        <begin position="8"/>
        <end position="89"/>
    </location>
</feature>
<keyword evidence="2 10" id="KW-0004">4Fe-4S</keyword>
<feature type="binding site" evidence="10">
    <location>
        <position position="515"/>
    </location>
    <ligand>
        <name>[4Fe-4S] cluster</name>
        <dbReference type="ChEBI" id="CHEBI:49883"/>
        <note>4Fe-4S-S-AdoMet</note>
    </ligand>
</feature>
<dbReference type="FunFam" id="3.20.20.540:FF:000001">
    <property type="entry name" value="Phosphomethylpyrimidine synthase"/>
    <property type="match status" value="1"/>
</dbReference>
<feature type="binding site" evidence="10">
    <location>
        <position position="169"/>
    </location>
    <ligand>
        <name>substrate</name>
    </ligand>
</feature>
<feature type="binding site" evidence="10">
    <location>
        <position position="198"/>
    </location>
    <ligand>
        <name>substrate</name>
    </ligand>
</feature>
<evidence type="ECO:0000259" key="11">
    <source>
        <dbReference type="Pfam" id="PF13667"/>
    </source>
</evidence>
<dbReference type="InterPro" id="IPR037509">
    <property type="entry name" value="ThiC"/>
</dbReference>
<dbReference type="Pfam" id="PF13667">
    <property type="entry name" value="ThiC-associated"/>
    <property type="match status" value="1"/>
</dbReference>
<comment type="cofactor">
    <cofactor evidence="10">
        <name>[4Fe-4S] cluster</name>
        <dbReference type="ChEBI" id="CHEBI:49883"/>
    </cofactor>
    <text evidence="10">Binds 1 [4Fe-4S] cluster per subunit. The cluster is coordinated with 3 cysteines and an exchangeable S-adenosyl-L-methionine.</text>
</comment>
<evidence type="ECO:0000256" key="1">
    <source>
        <dbReference type="ARBA" id="ARBA00003175"/>
    </source>
</evidence>
<dbReference type="UniPathway" id="UPA00060"/>
<evidence type="ECO:0000256" key="6">
    <source>
        <dbReference type="ARBA" id="ARBA00022977"/>
    </source>
</evidence>
<dbReference type="InterPro" id="IPR002817">
    <property type="entry name" value="ThiC/BzaA/B"/>
</dbReference>
<dbReference type="GO" id="GO:0009229">
    <property type="term" value="P:thiamine diphosphate biosynthetic process"/>
    <property type="evidence" value="ECO:0007669"/>
    <property type="project" value="UniProtKB-UniRule"/>
</dbReference>
<dbReference type="EC" id="4.1.99.17" evidence="10"/>
<dbReference type="Pfam" id="PF01964">
    <property type="entry name" value="ThiC_Rad_SAM"/>
    <property type="match status" value="1"/>
</dbReference>
<dbReference type="GO" id="GO:0070284">
    <property type="term" value="F:phosphomethylpyrimidine synthase activity"/>
    <property type="evidence" value="ECO:0007669"/>
    <property type="project" value="UniProtKB-EC"/>
</dbReference>
<dbReference type="OrthoDB" id="9805897at2"/>
<dbReference type="GO" id="GO:0009228">
    <property type="term" value="P:thiamine biosynthetic process"/>
    <property type="evidence" value="ECO:0007669"/>
    <property type="project" value="UniProtKB-UniRule"/>
</dbReference>
<feature type="binding site" evidence="10">
    <location>
        <begin position="283"/>
        <end position="285"/>
    </location>
    <ligand>
        <name>substrate</name>
    </ligand>
</feature>
<keyword evidence="7 10" id="KW-0408">Iron</keyword>
<organism evidence="12 13">
    <name type="scientific">Prevotella pectinovora</name>
    <dbReference type="NCBI Taxonomy" id="1602169"/>
    <lineage>
        <taxon>Bacteria</taxon>
        <taxon>Pseudomonadati</taxon>
        <taxon>Bacteroidota</taxon>
        <taxon>Bacteroidia</taxon>
        <taxon>Bacteroidales</taxon>
        <taxon>Prevotellaceae</taxon>
        <taxon>Prevotella</taxon>
    </lineage>
</organism>
<evidence type="ECO:0000313" key="12">
    <source>
        <dbReference type="EMBL" id="KIP63394.1"/>
    </source>
</evidence>
<keyword evidence="9 10" id="KW-0456">Lyase</keyword>
<feature type="binding site" evidence="10">
    <location>
        <position position="367"/>
    </location>
    <ligand>
        <name>Zn(2+)</name>
        <dbReference type="ChEBI" id="CHEBI:29105"/>
    </ligand>
</feature>
<comment type="pathway">
    <text evidence="10">Cofactor biosynthesis; thiamine diphosphate biosynthesis.</text>
</comment>
<dbReference type="NCBIfam" id="NF009895">
    <property type="entry name" value="PRK13352.1"/>
    <property type="match status" value="1"/>
</dbReference>
<comment type="catalytic activity">
    <reaction evidence="10">
        <text>5-amino-1-(5-phospho-beta-D-ribosyl)imidazole + S-adenosyl-L-methionine = 4-amino-2-methyl-5-(phosphooxymethyl)pyrimidine + CO + 5'-deoxyadenosine + formate + L-methionine + 3 H(+)</text>
        <dbReference type="Rhea" id="RHEA:24840"/>
        <dbReference type="ChEBI" id="CHEBI:15378"/>
        <dbReference type="ChEBI" id="CHEBI:15740"/>
        <dbReference type="ChEBI" id="CHEBI:17245"/>
        <dbReference type="ChEBI" id="CHEBI:17319"/>
        <dbReference type="ChEBI" id="CHEBI:57844"/>
        <dbReference type="ChEBI" id="CHEBI:58354"/>
        <dbReference type="ChEBI" id="CHEBI:59789"/>
        <dbReference type="ChEBI" id="CHEBI:137981"/>
        <dbReference type="EC" id="4.1.99.17"/>
    </reaction>
</comment>
<evidence type="ECO:0000313" key="13">
    <source>
        <dbReference type="Proteomes" id="UP000032046"/>
    </source>
</evidence>
<dbReference type="EMBL" id="JXQK01000043">
    <property type="protein sequence ID" value="KIP63394.1"/>
    <property type="molecule type" value="Genomic_DNA"/>
</dbReference>
<keyword evidence="5 10" id="KW-0862">Zinc</keyword>
<feature type="binding site" evidence="10">
    <location>
        <position position="510"/>
    </location>
    <ligand>
        <name>[4Fe-4S] cluster</name>
        <dbReference type="ChEBI" id="CHEBI:49883"/>
        <note>4Fe-4S-S-AdoMet</note>
    </ligand>
</feature>
<evidence type="ECO:0000256" key="8">
    <source>
        <dbReference type="ARBA" id="ARBA00023014"/>
    </source>
</evidence>
<dbReference type="Proteomes" id="UP000032046">
    <property type="component" value="Unassembled WGS sequence"/>
</dbReference>
<feature type="binding site" evidence="10">
    <location>
        <position position="507"/>
    </location>
    <ligand>
        <name>[4Fe-4S] cluster</name>
        <dbReference type="ChEBI" id="CHEBI:49883"/>
        <note>4Fe-4S-S-AdoMet</note>
    </ligand>
</feature>
<protein>
    <recommendedName>
        <fullName evidence="10">Phosphomethylpyrimidine synthase</fullName>
        <ecNumber evidence="10">4.1.99.17</ecNumber>
    </recommendedName>
    <alternativeName>
        <fullName evidence="10">Hydroxymethylpyrimidine phosphate synthase</fullName>
        <shortName evidence="10">HMP-P synthase</shortName>
        <shortName evidence="10">HMP-phosphate synthase</shortName>
        <shortName evidence="10">HMPP synthase</shortName>
    </alternativeName>
    <alternativeName>
        <fullName evidence="10">Thiamine biosynthesis protein ThiC</fullName>
    </alternativeName>
</protein>
<feature type="binding site" evidence="10">
    <location>
        <position position="263"/>
    </location>
    <ligand>
        <name>substrate</name>
    </ligand>
</feature>
<dbReference type="STRING" id="1602171.ST44_03845"/>